<feature type="transmembrane region" description="Helical" evidence="6">
    <location>
        <begin position="354"/>
        <end position="380"/>
    </location>
</feature>
<evidence type="ECO:0000256" key="1">
    <source>
        <dbReference type="ARBA" id="ARBA00004651"/>
    </source>
</evidence>
<keyword evidence="4 6" id="KW-1133">Transmembrane helix</keyword>
<dbReference type="RefSeq" id="WP_014487692.1">
    <property type="nucleotide sequence ID" value="NC_017243.1"/>
</dbReference>
<evidence type="ECO:0000256" key="5">
    <source>
        <dbReference type="ARBA" id="ARBA00023136"/>
    </source>
</evidence>
<dbReference type="InterPro" id="IPR036259">
    <property type="entry name" value="MFS_trans_sf"/>
</dbReference>
<evidence type="ECO:0000256" key="6">
    <source>
        <dbReference type="SAM" id="Phobius"/>
    </source>
</evidence>
<evidence type="ECO:0000313" key="9">
    <source>
        <dbReference type="Proteomes" id="UP000008522"/>
    </source>
</evidence>
<dbReference type="PROSITE" id="PS50850">
    <property type="entry name" value="MFS"/>
    <property type="match status" value="1"/>
</dbReference>
<feature type="transmembrane region" description="Helical" evidence="6">
    <location>
        <begin position="168"/>
        <end position="191"/>
    </location>
</feature>
<feature type="transmembrane region" description="Helical" evidence="6">
    <location>
        <begin position="76"/>
        <end position="93"/>
    </location>
</feature>
<dbReference type="CDD" id="cd06174">
    <property type="entry name" value="MFS"/>
    <property type="match status" value="1"/>
</dbReference>
<dbReference type="KEGG" id="bip:Bint_1243"/>
<reference evidence="8 9" key="1">
    <citation type="journal article" date="2011" name="BMC Genomics">
        <title>Complete genome sequence of Brachyspira intermedia reveals unique genomic features in Brachyspira species and phage-mediated horizontal gene transfer.</title>
        <authorList>
            <person name="Hafstrom T."/>
            <person name="Jansson D.S."/>
            <person name="Segerman B."/>
        </authorList>
    </citation>
    <scope>NUCLEOTIDE SEQUENCE [LARGE SCALE GENOMIC DNA]</scope>
    <source>
        <strain evidence="9">ATCC 51140 / PWS/A</strain>
    </source>
</reference>
<keyword evidence="3 6" id="KW-0812">Transmembrane</keyword>
<protein>
    <submittedName>
        <fullName evidence="8">MFS superfamily transporter</fullName>
    </submittedName>
</protein>
<name>G0ENI3_BRAIP</name>
<dbReference type="OrthoDB" id="9773404at2"/>
<proteinExistence type="predicted"/>
<evidence type="ECO:0000256" key="4">
    <source>
        <dbReference type="ARBA" id="ARBA00022989"/>
    </source>
</evidence>
<accession>G0ENI3</accession>
<dbReference type="PANTHER" id="PTHR43124:SF3">
    <property type="entry name" value="CHLORAMPHENICOL EFFLUX PUMP RV0191"/>
    <property type="match status" value="1"/>
</dbReference>
<gene>
    <name evidence="8" type="ordered locus">Bint_1243</name>
</gene>
<dbReference type="InterPro" id="IPR011701">
    <property type="entry name" value="MFS"/>
</dbReference>
<dbReference type="eggNOG" id="COG2271">
    <property type="taxonomic scope" value="Bacteria"/>
</dbReference>
<dbReference type="SUPFAM" id="SSF103473">
    <property type="entry name" value="MFS general substrate transporter"/>
    <property type="match status" value="1"/>
</dbReference>
<organism evidence="8 9">
    <name type="scientific">Brachyspira intermedia (strain ATCC 51140 / PWS/A)</name>
    <name type="common">Serpulina intermedia</name>
    <dbReference type="NCBI Taxonomy" id="1045858"/>
    <lineage>
        <taxon>Bacteria</taxon>
        <taxon>Pseudomonadati</taxon>
        <taxon>Spirochaetota</taxon>
        <taxon>Spirochaetia</taxon>
        <taxon>Brachyspirales</taxon>
        <taxon>Brachyspiraceae</taxon>
        <taxon>Brachyspira</taxon>
    </lineage>
</organism>
<feature type="transmembrane region" description="Helical" evidence="6">
    <location>
        <begin position="292"/>
        <end position="313"/>
    </location>
</feature>
<feature type="domain" description="Major facilitator superfamily (MFS) profile" evidence="7">
    <location>
        <begin position="1"/>
        <end position="416"/>
    </location>
</feature>
<feature type="transmembrane region" description="Helical" evidence="6">
    <location>
        <begin position="142"/>
        <end position="162"/>
    </location>
</feature>
<keyword evidence="5 6" id="KW-0472">Membrane</keyword>
<dbReference type="GeneID" id="44969785"/>
<dbReference type="GO" id="GO:0005886">
    <property type="term" value="C:plasma membrane"/>
    <property type="evidence" value="ECO:0007669"/>
    <property type="project" value="UniProtKB-SubCell"/>
</dbReference>
<dbReference type="InterPro" id="IPR050189">
    <property type="entry name" value="MFS_Efflux_Transporters"/>
</dbReference>
<keyword evidence="9" id="KW-1185">Reference proteome</keyword>
<sequence>MNKINTKKWITFSILILGAGTFTKAAYLKDAFYIPMQEYMNVTHTQIGLAMSVYGLVQAFGGSLSIYIADRFSKKILIPFGLIGVSITGLYLATFPSYIGILICWGLFSLFAEIISWPVILKAIRLLGRDNEQGRLFSFLELGRGIVDVSIAFIGLRIFILLGSNALALRSTIIFFSITVMIAGILSYFLLENDTIKLEDKDGNKISKNRAVLNGIITVLKNKEIWLVSLTIFSVYSVYCGITYFIPFLKDIYGVPLEFLGTYGIINQYGLKIIGSPTGGICSDKIFKSPTKYLRLAFILSAITIIAFILLPHEHMNKYFYVGMILTLSYGVIVFSMRAIYFAPINEIKVPKEITGTAMSVACMIGYFPRSFIYTLYGYILDHNNGIKGYNIIFFIMAGFSILGILISSILLKNIKNKIN</sequence>
<dbReference type="HOGENOM" id="CLU_043790_0_0_12"/>
<feature type="transmembrane region" description="Helical" evidence="6">
    <location>
        <begin position="99"/>
        <end position="121"/>
    </location>
</feature>
<evidence type="ECO:0000259" key="7">
    <source>
        <dbReference type="PROSITE" id="PS50850"/>
    </source>
</evidence>
<dbReference type="InterPro" id="IPR020846">
    <property type="entry name" value="MFS_dom"/>
</dbReference>
<keyword evidence="2" id="KW-1003">Cell membrane</keyword>
<dbReference type="AlphaFoldDB" id="G0ENI3"/>
<feature type="transmembrane region" description="Helical" evidence="6">
    <location>
        <begin position="319"/>
        <end position="342"/>
    </location>
</feature>
<dbReference type="PATRIC" id="fig|1045858.4.peg.1242"/>
<dbReference type="GO" id="GO:0022857">
    <property type="term" value="F:transmembrane transporter activity"/>
    <property type="evidence" value="ECO:0007669"/>
    <property type="project" value="InterPro"/>
</dbReference>
<dbReference type="Proteomes" id="UP000008522">
    <property type="component" value="Chromosome"/>
</dbReference>
<evidence type="ECO:0000313" key="8">
    <source>
        <dbReference type="EMBL" id="AEM21862.1"/>
    </source>
</evidence>
<comment type="subcellular location">
    <subcellularLocation>
        <location evidence="1">Cell membrane</location>
        <topology evidence="1">Multi-pass membrane protein</topology>
    </subcellularLocation>
</comment>
<feature type="transmembrane region" description="Helical" evidence="6">
    <location>
        <begin position="49"/>
        <end position="69"/>
    </location>
</feature>
<evidence type="ECO:0000256" key="3">
    <source>
        <dbReference type="ARBA" id="ARBA00022692"/>
    </source>
</evidence>
<evidence type="ECO:0000256" key="2">
    <source>
        <dbReference type="ARBA" id="ARBA00022475"/>
    </source>
</evidence>
<feature type="transmembrane region" description="Helical" evidence="6">
    <location>
        <begin position="392"/>
        <end position="412"/>
    </location>
</feature>
<dbReference type="Gene3D" id="1.20.1250.20">
    <property type="entry name" value="MFS general substrate transporter like domains"/>
    <property type="match status" value="2"/>
</dbReference>
<feature type="transmembrane region" description="Helical" evidence="6">
    <location>
        <begin position="225"/>
        <end position="246"/>
    </location>
</feature>
<dbReference type="Pfam" id="PF07690">
    <property type="entry name" value="MFS_1"/>
    <property type="match status" value="1"/>
</dbReference>
<dbReference type="EMBL" id="CP002874">
    <property type="protein sequence ID" value="AEM21862.1"/>
    <property type="molecule type" value="Genomic_DNA"/>
</dbReference>
<dbReference type="PANTHER" id="PTHR43124">
    <property type="entry name" value="PURINE EFFLUX PUMP PBUE"/>
    <property type="match status" value="1"/>
</dbReference>